<feature type="transmembrane region" description="Helical" evidence="1">
    <location>
        <begin position="68"/>
        <end position="86"/>
    </location>
</feature>
<evidence type="ECO:0000256" key="1">
    <source>
        <dbReference type="SAM" id="Phobius"/>
    </source>
</evidence>
<comment type="caution">
    <text evidence="2">The sequence shown here is derived from an EMBL/GenBank/DDBJ whole genome shotgun (WGS) entry which is preliminary data.</text>
</comment>
<feature type="transmembrane region" description="Helical" evidence="1">
    <location>
        <begin position="160"/>
        <end position="180"/>
    </location>
</feature>
<name>A0A401FJS2_9LACO</name>
<keyword evidence="1" id="KW-0472">Membrane</keyword>
<feature type="transmembrane region" description="Helical" evidence="1">
    <location>
        <begin position="279"/>
        <end position="297"/>
    </location>
</feature>
<reference evidence="2 3" key="1">
    <citation type="submission" date="2017-11" db="EMBL/GenBank/DDBJ databases">
        <title>Draft Genome Sequence of Lactobacillus curieae NBRC 111893 isolated from Koso, a Japanese sugar-Vegetable Fermented Beverage.</title>
        <authorList>
            <person name="Chiou T.Y."/>
            <person name="Oshima K."/>
            <person name="Suda W."/>
            <person name="Hattori M."/>
            <person name="Takahashi T."/>
        </authorList>
    </citation>
    <scope>NUCLEOTIDE SEQUENCE [LARGE SCALE GENOMIC DNA]</scope>
    <source>
        <strain evidence="2 3">NBRC111893</strain>
    </source>
</reference>
<dbReference type="InterPro" id="IPR006750">
    <property type="entry name" value="YdcZ"/>
</dbReference>
<dbReference type="AlphaFoldDB" id="A0A401FJS2"/>
<evidence type="ECO:0000313" key="3">
    <source>
        <dbReference type="Proteomes" id="UP000286974"/>
    </source>
</evidence>
<feature type="transmembrane region" description="Helical" evidence="1">
    <location>
        <begin position="223"/>
        <end position="243"/>
    </location>
</feature>
<protein>
    <submittedName>
        <fullName evidence="2">Integral membrane protein</fullName>
    </submittedName>
</protein>
<dbReference type="EMBL" id="BEXA01000001">
    <property type="protein sequence ID" value="GAY72546.1"/>
    <property type="molecule type" value="Genomic_DNA"/>
</dbReference>
<organism evidence="2 3">
    <name type="scientific">Lentilactobacillus kosonis</name>
    <dbReference type="NCBI Taxonomy" id="2810561"/>
    <lineage>
        <taxon>Bacteria</taxon>
        <taxon>Bacillati</taxon>
        <taxon>Bacillota</taxon>
        <taxon>Bacilli</taxon>
        <taxon>Lactobacillales</taxon>
        <taxon>Lactobacillaceae</taxon>
        <taxon>Lentilactobacillus</taxon>
    </lineage>
</organism>
<gene>
    <name evidence="2" type="ORF">NBRC111893_692</name>
</gene>
<sequence length="298" mass="32323">MAITGLISIIFGGMILGLQSSTNGRLSQRIGALETALVNFVGGAILLTFWLLFTRHGEILRIFTVPKWQLLGVFFGTGYLVLMTLAVPKIGVVAANITAISGQILASFIIDNFGFLGSNIIAFGLKRGIATILLILAMTALYQDQKPSSVLDKPKTKNPFFYLLALLSGSFLSIEGTMYGELGKSIGQFESSFYNFFIGSLLLTVLVLLFGKGSFNGIRKSSNWYLIGGLYGVIYLTSLVFGIPALGVGIAMIAIVLGQIVMSMLIETFGWFETPRQPLTFAKILTLIFLLIALTLIY</sequence>
<feature type="transmembrane region" description="Helical" evidence="1">
    <location>
        <begin position="36"/>
        <end position="53"/>
    </location>
</feature>
<keyword evidence="1" id="KW-1133">Transmembrane helix</keyword>
<feature type="transmembrane region" description="Helical" evidence="1">
    <location>
        <begin position="6"/>
        <end position="24"/>
    </location>
</feature>
<dbReference type="Pfam" id="PF04657">
    <property type="entry name" value="DMT_YdcZ"/>
    <property type="match status" value="2"/>
</dbReference>
<keyword evidence="1" id="KW-0812">Transmembrane</keyword>
<proteinExistence type="predicted"/>
<dbReference type="Proteomes" id="UP000286974">
    <property type="component" value="Unassembled WGS sequence"/>
</dbReference>
<dbReference type="RefSeq" id="WP_160114436.1">
    <property type="nucleotide sequence ID" value="NZ_BEXA01000001.1"/>
</dbReference>
<dbReference type="PANTHER" id="PTHR34821:SF2">
    <property type="entry name" value="INNER MEMBRANE PROTEIN YDCZ"/>
    <property type="match status" value="1"/>
</dbReference>
<feature type="transmembrane region" description="Helical" evidence="1">
    <location>
        <begin position="116"/>
        <end position="139"/>
    </location>
</feature>
<evidence type="ECO:0000313" key="2">
    <source>
        <dbReference type="EMBL" id="GAY72546.1"/>
    </source>
</evidence>
<dbReference type="GO" id="GO:0005886">
    <property type="term" value="C:plasma membrane"/>
    <property type="evidence" value="ECO:0007669"/>
    <property type="project" value="TreeGrafter"/>
</dbReference>
<dbReference type="PANTHER" id="PTHR34821">
    <property type="entry name" value="INNER MEMBRANE PROTEIN YDCZ"/>
    <property type="match status" value="1"/>
</dbReference>
<feature type="transmembrane region" description="Helical" evidence="1">
    <location>
        <begin position="192"/>
        <end position="211"/>
    </location>
</feature>
<feature type="transmembrane region" description="Helical" evidence="1">
    <location>
        <begin position="249"/>
        <end position="272"/>
    </location>
</feature>
<dbReference type="OrthoDB" id="7864805at2"/>
<keyword evidence="3" id="KW-1185">Reference proteome</keyword>
<accession>A0A401FJS2</accession>